<dbReference type="SUPFAM" id="SSF69304">
    <property type="entry name" value="Tricorn protease N-terminal domain"/>
    <property type="match status" value="1"/>
</dbReference>
<sequence>MATGGFQVHDRGGKKLICGLCDTKVDTCVYKCLDCDVYMCDNCTRAHNRVKETRDHKILKDQHGPLPPSRAESKCTSHPGEDVVFYCHTCVIFICSFCITSNHSNHKCSMVKQASEDMSAELRDHLSNLKDNYISVLRSHVKRFENLQTSNKEQHESNVKNIQAQTDTIIQEIKNVQIMLIQESEKTTNKNKLRLSELHENVTKKVEELESKYSDFNKDLTSGSDIDKIMARNEVIELLEKYQSDFQQAKIHHSKFVPGEIDVTSIKKSFGLIDVVEGDTSDNDFFYTEPVKADKSTNSLSNAEDLKDVSTSQQITPAKTDKELAPATFSNQKPSENDNFSTDKVRSSHGSKTPTLCTDQDTTGYNNNKTDIARNSTISSDTATLSVTSPDIPLNIISKFKHKSTLVRSVCSVSDTIAYLGCDGEYSIDKVNKNGQIQGSIKLDFKVFDFVFTSECDFVCTEFYCNNIHKVTTDGQIKQQLYTGPLCPYCLCLSSDGHILVTMYDELSYDVYKTSKRLVTRMTTTGQILTTYEYDNKKRLFILPLGIDENTNKDICVVNRTSRHWW</sequence>
<accession>A0ABQ9E6N5</accession>
<keyword evidence="1" id="KW-0863">Zinc-finger</keyword>
<dbReference type="PANTHER" id="PTHR25462">
    <property type="entry name" value="BONUS, ISOFORM C-RELATED"/>
    <property type="match status" value="1"/>
</dbReference>
<evidence type="ECO:0000256" key="2">
    <source>
        <dbReference type="SAM" id="Coils"/>
    </source>
</evidence>
<dbReference type="Pfam" id="PF00643">
    <property type="entry name" value="zf-B_box"/>
    <property type="match status" value="1"/>
</dbReference>
<dbReference type="Gene3D" id="4.10.830.40">
    <property type="match status" value="1"/>
</dbReference>
<dbReference type="InterPro" id="IPR047153">
    <property type="entry name" value="TRIM45/56/19-like"/>
</dbReference>
<evidence type="ECO:0000313" key="5">
    <source>
        <dbReference type="EMBL" id="KAJ8299202.1"/>
    </source>
</evidence>
<evidence type="ECO:0000256" key="1">
    <source>
        <dbReference type="PROSITE-ProRule" id="PRU00024"/>
    </source>
</evidence>
<evidence type="ECO:0000313" key="6">
    <source>
        <dbReference type="Proteomes" id="UP001217089"/>
    </source>
</evidence>
<reference evidence="5 6" key="1">
    <citation type="submission" date="2022-12" db="EMBL/GenBank/DDBJ databases">
        <title>Chromosome-level genome of Tegillarca granosa.</title>
        <authorList>
            <person name="Kim J."/>
        </authorList>
    </citation>
    <scope>NUCLEOTIDE SEQUENCE [LARGE SCALE GENOMIC DNA]</scope>
    <source>
        <strain evidence="5">Teg-2019</strain>
        <tissue evidence="5">Adductor muscle</tissue>
    </source>
</reference>
<name>A0ABQ9E6N5_TEGGR</name>
<feature type="region of interest" description="Disordered" evidence="3">
    <location>
        <begin position="293"/>
        <end position="362"/>
    </location>
</feature>
<gene>
    <name evidence="5" type="ORF">KUTeg_023262</name>
</gene>
<evidence type="ECO:0000256" key="3">
    <source>
        <dbReference type="SAM" id="MobiDB-lite"/>
    </source>
</evidence>
<organism evidence="5 6">
    <name type="scientific">Tegillarca granosa</name>
    <name type="common">Malaysian cockle</name>
    <name type="synonym">Anadara granosa</name>
    <dbReference type="NCBI Taxonomy" id="220873"/>
    <lineage>
        <taxon>Eukaryota</taxon>
        <taxon>Metazoa</taxon>
        <taxon>Spiralia</taxon>
        <taxon>Lophotrochozoa</taxon>
        <taxon>Mollusca</taxon>
        <taxon>Bivalvia</taxon>
        <taxon>Autobranchia</taxon>
        <taxon>Pteriomorphia</taxon>
        <taxon>Arcoida</taxon>
        <taxon>Arcoidea</taxon>
        <taxon>Arcidae</taxon>
        <taxon>Tegillarca</taxon>
    </lineage>
</organism>
<comment type="caution">
    <text evidence="5">The sequence shown here is derived from an EMBL/GenBank/DDBJ whole genome shotgun (WGS) entry which is preliminary data.</text>
</comment>
<keyword evidence="1" id="KW-0862">Zinc</keyword>
<dbReference type="EMBL" id="JARBDR010000921">
    <property type="protein sequence ID" value="KAJ8299202.1"/>
    <property type="molecule type" value="Genomic_DNA"/>
</dbReference>
<protein>
    <recommendedName>
        <fullName evidence="4">B box-type domain-containing protein</fullName>
    </recommendedName>
</protein>
<dbReference type="Gene3D" id="3.30.160.60">
    <property type="entry name" value="Classic Zinc Finger"/>
    <property type="match status" value="1"/>
</dbReference>
<dbReference type="SUPFAM" id="SSF57845">
    <property type="entry name" value="B-box zinc-binding domain"/>
    <property type="match status" value="1"/>
</dbReference>
<feature type="compositionally biased region" description="Polar residues" evidence="3">
    <location>
        <begin position="347"/>
        <end position="362"/>
    </location>
</feature>
<dbReference type="SMART" id="SM00336">
    <property type="entry name" value="BBOX"/>
    <property type="match status" value="2"/>
</dbReference>
<feature type="compositionally biased region" description="Polar residues" evidence="3">
    <location>
        <begin position="328"/>
        <end position="340"/>
    </location>
</feature>
<dbReference type="Proteomes" id="UP001217089">
    <property type="component" value="Unassembled WGS sequence"/>
</dbReference>
<dbReference type="PANTHER" id="PTHR25462:SF296">
    <property type="entry name" value="MEIOTIC P26, ISOFORM F"/>
    <property type="match status" value="1"/>
</dbReference>
<keyword evidence="6" id="KW-1185">Reference proteome</keyword>
<feature type="domain" description="B box-type" evidence="4">
    <location>
        <begin position="70"/>
        <end position="111"/>
    </location>
</feature>
<keyword evidence="2" id="KW-0175">Coiled coil</keyword>
<evidence type="ECO:0000259" key="4">
    <source>
        <dbReference type="PROSITE" id="PS50119"/>
    </source>
</evidence>
<feature type="coiled-coil region" evidence="2">
    <location>
        <begin position="112"/>
        <end position="219"/>
    </location>
</feature>
<proteinExistence type="predicted"/>
<keyword evidence="1" id="KW-0479">Metal-binding</keyword>
<dbReference type="InterPro" id="IPR000315">
    <property type="entry name" value="Znf_B-box"/>
</dbReference>
<dbReference type="PROSITE" id="PS50119">
    <property type="entry name" value="ZF_BBOX"/>
    <property type="match status" value="1"/>
</dbReference>